<dbReference type="OrthoDB" id="3193074at2"/>
<dbReference type="Gene3D" id="1.25.40.10">
    <property type="entry name" value="Tetratricopeptide repeat domain"/>
    <property type="match status" value="1"/>
</dbReference>
<dbReference type="SMART" id="SM00028">
    <property type="entry name" value="TPR"/>
    <property type="match status" value="3"/>
</dbReference>
<evidence type="ECO:0000313" key="3">
    <source>
        <dbReference type="Proteomes" id="UP000235005"/>
    </source>
</evidence>
<sequence length="207" mass="23512">MKFSLSTLIVSFTLLASACSSVDYHDTIWKAATSQNQGDFASAEQHHGEAVAQMRLHDSVSSDELAVQLSNQASALNLLNRPDEAEVLLLESIDLLRSQETISESDFFTVTVNLARTYELQHRLDEAERLYLQSLKVVSNLPDWPESRNRFVYAGLANVYAWKGEQEPAMRYFKLAEQLYTQDFGADSFWWTMKKDEFLAIQNSEGT</sequence>
<dbReference type="InterPro" id="IPR019734">
    <property type="entry name" value="TPR_rpt"/>
</dbReference>
<feature type="signal peptide" evidence="1">
    <location>
        <begin position="1"/>
        <end position="18"/>
    </location>
</feature>
<evidence type="ECO:0000256" key="1">
    <source>
        <dbReference type="SAM" id="SignalP"/>
    </source>
</evidence>
<feature type="chain" id="PRO_5014769277" description="Tetratricopeptide repeat protein" evidence="1">
    <location>
        <begin position="19"/>
        <end position="207"/>
    </location>
</feature>
<proteinExistence type="predicted"/>
<name>A0A2N5X645_9GAMM</name>
<dbReference type="Proteomes" id="UP000235005">
    <property type="component" value="Unassembled WGS sequence"/>
</dbReference>
<accession>A0A2N5X645</accession>
<dbReference type="InterPro" id="IPR011990">
    <property type="entry name" value="TPR-like_helical_dom_sf"/>
</dbReference>
<comment type="caution">
    <text evidence="2">The sequence shown here is derived from an EMBL/GenBank/DDBJ whole genome shotgun (WGS) entry which is preliminary data.</text>
</comment>
<evidence type="ECO:0008006" key="4">
    <source>
        <dbReference type="Google" id="ProtNLM"/>
    </source>
</evidence>
<dbReference type="PROSITE" id="PS51257">
    <property type="entry name" value="PROKAR_LIPOPROTEIN"/>
    <property type="match status" value="1"/>
</dbReference>
<evidence type="ECO:0000313" key="2">
    <source>
        <dbReference type="EMBL" id="PLW69959.1"/>
    </source>
</evidence>
<gene>
    <name evidence="2" type="ORF">C0039_05425</name>
</gene>
<dbReference type="RefSeq" id="WP_101517488.1">
    <property type="nucleotide sequence ID" value="NZ_PKUS01000003.1"/>
</dbReference>
<dbReference type="Pfam" id="PF13424">
    <property type="entry name" value="TPR_12"/>
    <property type="match status" value="1"/>
</dbReference>
<dbReference type="AlphaFoldDB" id="A0A2N5X645"/>
<protein>
    <recommendedName>
        <fullName evidence="4">Tetratricopeptide repeat protein</fullName>
    </recommendedName>
</protein>
<keyword evidence="3" id="KW-1185">Reference proteome</keyword>
<reference evidence="2 3" key="1">
    <citation type="submission" date="2018-01" db="EMBL/GenBank/DDBJ databases">
        <title>The draft genome sequence of Halioglobus lutimaris HF004.</title>
        <authorList>
            <person name="Du Z.-J."/>
            <person name="Shi M.-J."/>
        </authorList>
    </citation>
    <scope>NUCLEOTIDE SEQUENCE [LARGE SCALE GENOMIC DNA]</scope>
    <source>
        <strain evidence="2 3">HF004</strain>
    </source>
</reference>
<keyword evidence="1" id="KW-0732">Signal</keyword>
<dbReference type="EMBL" id="PKUS01000003">
    <property type="protein sequence ID" value="PLW69959.1"/>
    <property type="molecule type" value="Genomic_DNA"/>
</dbReference>
<dbReference type="SUPFAM" id="SSF48452">
    <property type="entry name" value="TPR-like"/>
    <property type="match status" value="1"/>
</dbReference>
<organism evidence="2 3">
    <name type="scientific">Pseudohalioglobus lutimaris</name>
    <dbReference type="NCBI Taxonomy" id="1737061"/>
    <lineage>
        <taxon>Bacteria</taxon>
        <taxon>Pseudomonadati</taxon>
        <taxon>Pseudomonadota</taxon>
        <taxon>Gammaproteobacteria</taxon>
        <taxon>Cellvibrionales</taxon>
        <taxon>Halieaceae</taxon>
        <taxon>Pseudohalioglobus</taxon>
    </lineage>
</organism>